<protein>
    <submittedName>
        <fullName evidence="2">Uncharacterized protein</fullName>
    </submittedName>
</protein>
<reference evidence="2" key="1">
    <citation type="journal article" date="2020" name="Stud. Mycol.">
        <title>101 Dothideomycetes genomes: a test case for predicting lifestyles and emergence of pathogens.</title>
        <authorList>
            <person name="Haridas S."/>
            <person name="Albert R."/>
            <person name="Binder M."/>
            <person name="Bloem J."/>
            <person name="Labutti K."/>
            <person name="Salamov A."/>
            <person name="Andreopoulos B."/>
            <person name="Baker S."/>
            <person name="Barry K."/>
            <person name="Bills G."/>
            <person name="Bluhm B."/>
            <person name="Cannon C."/>
            <person name="Castanera R."/>
            <person name="Culley D."/>
            <person name="Daum C."/>
            <person name="Ezra D."/>
            <person name="Gonzalez J."/>
            <person name="Henrissat B."/>
            <person name="Kuo A."/>
            <person name="Liang C."/>
            <person name="Lipzen A."/>
            <person name="Lutzoni F."/>
            <person name="Magnuson J."/>
            <person name="Mondo S."/>
            <person name="Nolan M."/>
            <person name="Ohm R."/>
            <person name="Pangilinan J."/>
            <person name="Park H.-J."/>
            <person name="Ramirez L."/>
            <person name="Alfaro M."/>
            <person name="Sun H."/>
            <person name="Tritt A."/>
            <person name="Yoshinaga Y."/>
            <person name="Zwiers L.-H."/>
            <person name="Turgeon B."/>
            <person name="Goodwin S."/>
            <person name="Spatafora J."/>
            <person name="Crous P."/>
            <person name="Grigoriev I."/>
        </authorList>
    </citation>
    <scope>NUCLEOTIDE SEQUENCE</scope>
    <source>
        <strain evidence="2">CBS 130266</strain>
    </source>
</reference>
<comment type="caution">
    <text evidence="2">The sequence shown here is derived from an EMBL/GenBank/DDBJ whole genome shotgun (WGS) entry which is preliminary data.</text>
</comment>
<organism evidence="2 3">
    <name type="scientific">Tothia fuscella</name>
    <dbReference type="NCBI Taxonomy" id="1048955"/>
    <lineage>
        <taxon>Eukaryota</taxon>
        <taxon>Fungi</taxon>
        <taxon>Dikarya</taxon>
        <taxon>Ascomycota</taxon>
        <taxon>Pezizomycotina</taxon>
        <taxon>Dothideomycetes</taxon>
        <taxon>Pleosporomycetidae</taxon>
        <taxon>Venturiales</taxon>
        <taxon>Cylindrosympodiaceae</taxon>
        <taxon>Tothia</taxon>
    </lineage>
</organism>
<dbReference type="Proteomes" id="UP000800235">
    <property type="component" value="Unassembled WGS sequence"/>
</dbReference>
<gene>
    <name evidence="2" type="ORF">EJ08DRAFT_313937</name>
</gene>
<keyword evidence="3" id="KW-1185">Reference proteome</keyword>
<name>A0A9P4TX54_9PEZI</name>
<dbReference type="EMBL" id="MU007052">
    <property type="protein sequence ID" value="KAF2428871.1"/>
    <property type="molecule type" value="Genomic_DNA"/>
</dbReference>
<dbReference type="AlphaFoldDB" id="A0A9P4TX54"/>
<proteinExistence type="predicted"/>
<evidence type="ECO:0000313" key="3">
    <source>
        <dbReference type="Proteomes" id="UP000800235"/>
    </source>
</evidence>
<feature type="compositionally biased region" description="Polar residues" evidence="1">
    <location>
        <begin position="76"/>
        <end position="102"/>
    </location>
</feature>
<sequence length="165" mass="18496">MPQKAIVVKIGIASPAHQSFSPCQENKFLNELPGTRLLHSNLFHTFSSPLTIYSVGTLQKPQESVNKKYRHATRRPASQPQSTFPAPKSNHSPGPRPQQKTTSRYQTPFFFKNAYHFNPLAFLLTRHGTSSPDNLTGNAICSPLLLLHQSLLINFFSPFLQIVVD</sequence>
<evidence type="ECO:0000256" key="1">
    <source>
        <dbReference type="SAM" id="MobiDB-lite"/>
    </source>
</evidence>
<evidence type="ECO:0000313" key="2">
    <source>
        <dbReference type="EMBL" id="KAF2428871.1"/>
    </source>
</evidence>
<accession>A0A9P4TX54</accession>
<feature type="region of interest" description="Disordered" evidence="1">
    <location>
        <begin position="63"/>
        <end position="102"/>
    </location>
</feature>